<comment type="caution">
    <text evidence="1">The sequence shown here is derived from an EMBL/GenBank/DDBJ whole genome shotgun (WGS) entry which is preliminary data.</text>
</comment>
<sequence>MSHRLWEVKIHPNLSFDLINLDLPSNVLIFFIASLYGDLYTTEAGREVEQALRVTNQGTFTFSKQMVPVGCLLMN</sequence>
<accession>A0A660SDR1</accession>
<gene>
    <name evidence="1" type="ORF">DRP53_10210</name>
</gene>
<reference evidence="1 2" key="1">
    <citation type="submission" date="2018-06" db="EMBL/GenBank/DDBJ databases">
        <title>Extensive metabolic versatility and redundancy in microbially diverse, dynamic hydrothermal sediments.</title>
        <authorList>
            <person name="Dombrowski N."/>
            <person name="Teske A."/>
            <person name="Baker B.J."/>
        </authorList>
    </citation>
    <scope>NUCLEOTIDE SEQUENCE [LARGE SCALE GENOMIC DNA]</scope>
    <source>
        <strain evidence="1">B36_G15</strain>
    </source>
</reference>
<name>A0A660SDR1_UNCW3</name>
<protein>
    <submittedName>
        <fullName evidence="1">Uncharacterized protein</fullName>
    </submittedName>
</protein>
<dbReference type="EMBL" id="QNBE01000138">
    <property type="protein sequence ID" value="RKX68692.1"/>
    <property type="molecule type" value="Genomic_DNA"/>
</dbReference>
<organism evidence="1 2">
    <name type="scientific">candidate division WOR-3 bacterium</name>
    <dbReference type="NCBI Taxonomy" id="2052148"/>
    <lineage>
        <taxon>Bacteria</taxon>
        <taxon>Bacteria division WOR-3</taxon>
    </lineage>
</organism>
<evidence type="ECO:0000313" key="1">
    <source>
        <dbReference type="EMBL" id="RKX68692.1"/>
    </source>
</evidence>
<dbReference type="AlphaFoldDB" id="A0A660SDR1"/>
<dbReference type="Proteomes" id="UP000268469">
    <property type="component" value="Unassembled WGS sequence"/>
</dbReference>
<evidence type="ECO:0000313" key="2">
    <source>
        <dbReference type="Proteomes" id="UP000268469"/>
    </source>
</evidence>
<proteinExistence type="predicted"/>